<dbReference type="Pfam" id="PF13412">
    <property type="entry name" value="HTH_24"/>
    <property type="match status" value="1"/>
</dbReference>
<dbReference type="AlphaFoldDB" id="A0A1V8M6W2"/>
<dbReference type="SUPFAM" id="SSF46785">
    <property type="entry name" value="Winged helix' DNA-binding domain"/>
    <property type="match status" value="1"/>
</dbReference>
<proteinExistence type="predicted"/>
<dbReference type="InterPro" id="IPR036597">
    <property type="entry name" value="Fido-like_dom_sf"/>
</dbReference>
<evidence type="ECO:0000313" key="5">
    <source>
        <dbReference type="EMBL" id="OQK17272.1"/>
    </source>
</evidence>
<dbReference type="Gene3D" id="1.10.10.10">
    <property type="entry name" value="Winged helix-like DNA-binding domain superfamily/Winged helix DNA-binding domain"/>
    <property type="match status" value="1"/>
</dbReference>
<dbReference type="InterPro" id="IPR036388">
    <property type="entry name" value="WH-like_DNA-bd_sf"/>
</dbReference>
<feature type="binding site" evidence="2">
    <location>
        <begin position="182"/>
        <end position="189"/>
    </location>
    <ligand>
        <name>ATP</name>
        <dbReference type="ChEBI" id="CHEBI:30616"/>
    </ligand>
</feature>
<protein>
    <submittedName>
        <fullName evidence="5">Cell filamentation protein Fic</fullName>
    </submittedName>
</protein>
<gene>
    <name evidence="5" type="ORF">AU255_05115</name>
</gene>
<dbReference type="InterPro" id="IPR003812">
    <property type="entry name" value="Fido"/>
</dbReference>
<dbReference type="PROSITE" id="PS51459">
    <property type="entry name" value="FIDO"/>
    <property type="match status" value="1"/>
</dbReference>
<dbReference type="Pfam" id="PF02661">
    <property type="entry name" value="Fic"/>
    <property type="match status" value="1"/>
</dbReference>
<evidence type="ECO:0000259" key="4">
    <source>
        <dbReference type="PROSITE" id="PS51459"/>
    </source>
</evidence>
<feature type="site" description="Important for autoinhibition of adenylyltransferase activity" evidence="3">
    <location>
        <position position="55"/>
    </location>
</feature>
<keyword evidence="2" id="KW-0067">ATP-binding</keyword>
<dbReference type="InterPro" id="IPR036390">
    <property type="entry name" value="WH_DNA-bd_sf"/>
</dbReference>
<evidence type="ECO:0000256" key="3">
    <source>
        <dbReference type="PIRSR" id="PIRSR640198-3"/>
    </source>
</evidence>
<dbReference type="Proteomes" id="UP000191980">
    <property type="component" value="Unassembled WGS sequence"/>
</dbReference>
<evidence type="ECO:0000256" key="1">
    <source>
        <dbReference type="PIRSR" id="PIRSR640198-1"/>
    </source>
</evidence>
<keyword evidence="6" id="KW-1185">Reference proteome</keyword>
<organism evidence="5 6">
    <name type="scientific">Methyloprofundus sedimenti</name>
    <dbReference type="NCBI Taxonomy" id="1420851"/>
    <lineage>
        <taxon>Bacteria</taxon>
        <taxon>Pseudomonadati</taxon>
        <taxon>Pseudomonadota</taxon>
        <taxon>Gammaproteobacteria</taxon>
        <taxon>Methylococcales</taxon>
        <taxon>Methylococcaceae</taxon>
        <taxon>Methyloprofundus</taxon>
    </lineage>
</organism>
<name>A0A1V8M6W2_9GAMM</name>
<evidence type="ECO:0000256" key="2">
    <source>
        <dbReference type="PIRSR" id="PIRSR640198-2"/>
    </source>
</evidence>
<dbReference type="SUPFAM" id="SSF140931">
    <property type="entry name" value="Fic-like"/>
    <property type="match status" value="1"/>
</dbReference>
<accession>A0A1V8M6W2</accession>
<feature type="active site" evidence="1">
    <location>
        <position position="178"/>
    </location>
</feature>
<sequence>MAYQPPFQLTHTMTRQVARIGELIGTWKATHQNLLLPELRRGNRIKTIQASLAVEQNTLSVEQVTAVLAGKTVLGQPREIQEVLNAFAAYEAMSHWQPHNLEDLLAAHGLLMRGLVDNAGHLRQSGTGIYQGTQLVHMAPPANQLPRLMDDLLTWLKTTDAHPLIASAAFHYDSEFIHPFSDGNGRMGRLWQTLILSDWQPMLAYLPVETVIKHRQQAYYQLLGEADQNSDCSAFIEFLLAAIESSLEEAIASETETRVEMQVKTRVKTPDKILALLQQQPELTLAEVANHIGLSTSTVERAVAKLKQQHKLSYHGPKKGGYWQVKITT</sequence>
<dbReference type="PANTHER" id="PTHR13504">
    <property type="entry name" value="FIDO DOMAIN-CONTAINING PROTEIN DDB_G0283145"/>
    <property type="match status" value="1"/>
</dbReference>
<reference evidence="5 6" key="1">
    <citation type="submission" date="2015-12" db="EMBL/GenBank/DDBJ databases">
        <authorList>
            <person name="Shamseldin A."/>
            <person name="Moawad H."/>
            <person name="Abd El-Rahim W.M."/>
            <person name="Sadowsky M.J."/>
        </authorList>
    </citation>
    <scope>NUCLEOTIDE SEQUENCE [LARGE SCALE GENOMIC DNA]</scope>
    <source>
        <strain evidence="5 6">WF1</strain>
    </source>
</reference>
<comment type="caution">
    <text evidence="5">The sequence shown here is derived from an EMBL/GenBank/DDBJ whole genome shotgun (WGS) entry which is preliminary data.</text>
</comment>
<dbReference type="Gene3D" id="1.10.3290.10">
    <property type="entry name" value="Fido-like domain"/>
    <property type="match status" value="1"/>
</dbReference>
<dbReference type="InterPro" id="IPR040198">
    <property type="entry name" value="Fido_containing"/>
</dbReference>
<dbReference type="GO" id="GO:0005524">
    <property type="term" value="F:ATP binding"/>
    <property type="evidence" value="ECO:0007669"/>
    <property type="project" value="UniProtKB-KW"/>
</dbReference>
<dbReference type="EMBL" id="LPUF01000001">
    <property type="protein sequence ID" value="OQK17272.1"/>
    <property type="molecule type" value="Genomic_DNA"/>
</dbReference>
<evidence type="ECO:0000313" key="6">
    <source>
        <dbReference type="Proteomes" id="UP000191980"/>
    </source>
</evidence>
<dbReference type="OrthoDB" id="9807853at2"/>
<dbReference type="PANTHER" id="PTHR13504:SF38">
    <property type="entry name" value="FIDO DOMAIN-CONTAINING PROTEIN"/>
    <property type="match status" value="1"/>
</dbReference>
<feature type="binding site" evidence="2">
    <location>
        <begin position="219"/>
        <end position="220"/>
    </location>
    <ligand>
        <name>ATP</name>
        <dbReference type="ChEBI" id="CHEBI:30616"/>
    </ligand>
</feature>
<dbReference type="RefSeq" id="WP_080521883.1">
    <property type="nucleotide sequence ID" value="NZ_LPUF01000001.1"/>
</dbReference>
<feature type="domain" description="Fido" evidence="4">
    <location>
        <begin position="99"/>
        <end position="241"/>
    </location>
</feature>
<keyword evidence="2" id="KW-0547">Nucleotide-binding</keyword>
<dbReference type="STRING" id="1420851.AU255_05115"/>